<evidence type="ECO:0000313" key="2">
    <source>
        <dbReference type="EMBL" id="PNX57829.1"/>
    </source>
</evidence>
<protein>
    <submittedName>
        <fullName evidence="2">Uncharacterized protein</fullName>
    </submittedName>
</protein>
<accession>A0A2K3JUU3</accession>
<dbReference type="EMBL" id="ASHM01125175">
    <property type="protein sequence ID" value="PNX57829.1"/>
    <property type="molecule type" value="Genomic_DNA"/>
</dbReference>
<name>A0A2K3JUU3_TRIPR</name>
<dbReference type="Proteomes" id="UP000236291">
    <property type="component" value="Unassembled WGS sequence"/>
</dbReference>
<evidence type="ECO:0000256" key="1">
    <source>
        <dbReference type="SAM" id="MobiDB-lite"/>
    </source>
</evidence>
<comment type="caution">
    <text evidence="2">The sequence shown here is derived from an EMBL/GenBank/DDBJ whole genome shotgun (WGS) entry which is preliminary data.</text>
</comment>
<sequence>MITMLEATCMELDEKKLQYERIMHALKIEEAVAEVASAGVDESMGDDAVSEEEEADSKAGEEDSDSSE</sequence>
<organism evidence="2 3">
    <name type="scientific">Trifolium pratense</name>
    <name type="common">Red clover</name>
    <dbReference type="NCBI Taxonomy" id="57577"/>
    <lineage>
        <taxon>Eukaryota</taxon>
        <taxon>Viridiplantae</taxon>
        <taxon>Streptophyta</taxon>
        <taxon>Embryophyta</taxon>
        <taxon>Tracheophyta</taxon>
        <taxon>Spermatophyta</taxon>
        <taxon>Magnoliopsida</taxon>
        <taxon>eudicotyledons</taxon>
        <taxon>Gunneridae</taxon>
        <taxon>Pentapetalae</taxon>
        <taxon>rosids</taxon>
        <taxon>fabids</taxon>
        <taxon>Fabales</taxon>
        <taxon>Fabaceae</taxon>
        <taxon>Papilionoideae</taxon>
        <taxon>50 kb inversion clade</taxon>
        <taxon>NPAAA clade</taxon>
        <taxon>Hologalegina</taxon>
        <taxon>IRL clade</taxon>
        <taxon>Trifolieae</taxon>
        <taxon>Trifolium</taxon>
    </lineage>
</organism>
<proteinExistence type="predicted"/>
<reference evidence="2 3" key="1">
    <citation type="journal article" date="2014" name="Am. J. Bot.">
        <title>Genome assembly and annotation for red clover (Trifolium pratense; Fabaceae).</title>
        <authorList>
            <person name="Istvanek J."/>
            <person name="Jaros M."/>
            <person name="Krenek A."/>
            <person name="Repkova J."/>
        </authorList>
    </citation>
    <scope>NUCLEOTIDE SEQUENCE [LARGE SCALE GENOMIC DNA]</scope>
    <source>
        <strain evidence="3">cv. Tatra</strain>
        <tissue evidence="2">Young leaves</tissue>
    </source>
</reference>
<evidence type="ECO:0000313" key="3">
    <source>
        <dbReference type="Proteomes" id="UP000236291"/>
    </source>
</evidence>
<feature type="compositionally biased region" description="Acidic residues" evidence="1">
    <location>
        <begin position="43"/>
        <end position="55"/>
    </location>
</feature>
<dbReference type="AlphaFoldDB" id="A0A2K3JUU3"/>
<feature type="non-terminal residue" evidence="2">
    <location>
        <position position="68"/>
    </location>
</feature>
<feature type="region of interest" description="Disordered" evidence="1">
    <location>
        <begin position="38"/>
        <end position="68"/>
    </location>
</feature>
<gene>
    <name evidence="2" type="ORF">L195_g058888</name>
</gene>
<reference evidence="2 3" key="2">
    <citation type="journal article" date="2017" name="Front. Plant Sci.">
        <title>Gene Classification and Mining of Molecular Markers Useful in Red Clover (Trifolium pratense) Breeding.</title>
        <authorList>
            <person name="Istvanek J."/>
            <person name="Dluhosova J."/>
            <person name="Dluhos P."/>
            <person name="Patkova L."/>
            <person name="Nedelnik J."/>
            <person name="Repkova J."/>
        </authorList>
    </citation>
    <scope>NUCLEOTIDE SEQUENCE [LARGE SCALE GENOMIC DNA]</scope>
    <source>
        <strain evidence="3">cv. Tatra</strain>
        <tissue evidence="2">Young leaves</tissue>
    </source>
</reference>